<dbReference type="AlphaFoldDB" id="A0A8J5N7E9"/>
<keyword evidence="3 5" id="KW-0648">Protein biosynthesis</keyword>
<dbReference type="SUPFAM" id="SSF52833">
    <property type="entry name" value="Thioredoxin-like"/>
    <property type="match status" value="1"/>
</dbReference>
<reference evidence="10" key="1">
    <citation type="journal article" date="2021" name="Sci. Adv.">
        <title>The American lobster genome reveals insights on longevity, neural, and immune adaptations.</title>
        <authorList>
            <person name="Polinski J.M."/>
            <person name="Zimin A.V."/>
            <person name="Clark K.F."/>
            <person name="Kohn A.B."/>
            <person name="Sadowski N."/>
            <person name="Timp W."/>
            <person name="Ptitsyn A."/>
            <person name="Khanna P."/>
            <person name="Romanova D.Y."/>
            <person name="Williams P."/>
            <person name="Greenwood S.J."/>
            <person name="Moroz L.L."/>
            <person name="Walt D.R."/>
            <person name="Bodnar A.G."/>
        </authorList>
    </citation>
    <scope>NUCLEOTIDE SEQUENCE</scope>
    <source>
        <strain evidence="10">GMGI-L3</strain>
    </source>
</reference>
<name>A0A8J5N7E9_HOMAM</name>
<proteinExistence type="predicted"/>
<dbReference type="GO" id="GO:0005634">
    <property type="term" value="C:nucleus"/>
    <property type="evidence" value="ECO:0007669"/>
    <property type="project" value="TreeGrafter"/>
</dbReference>
<dbReference type="Gene3D" id="1.20.1050.10">
    <property type="match status" value="1"/>
</dbReference>
<comment type="caution">
    <text evidence="10">The sequence shown here is derived from an EMBL/GenBank/DDBJ whole genome shotgun (WGS) entry which is preliminary data.</text>
</comment>
<evidence type="ECO:0000259" key="9">
    <source>
        <dbReference type="PROSITE" id="PS50405"/>
    </source>
</evidence>
<dbReference type="Gene3D" id="3.40.30.10">
    <property type="entry name" value="Glutaredoxin"/>
    <property type="match status" value="1"/>
</dbReference>
<dbReference type="InterPro" id="IPR050802">
    <property type="entry name" value="EF-GSTs"/>
</dbReference>
<dbReference type="InterPro" id="IPR010987">
    <property type="entry name" value="Glutathione-S-Trfase_C-like"/>
</dbReference>
<dbReference type="PANTHER" id="PTHR43986:SF1">
    <property type="entry name" value="ELONGATION FACTOR 1-GAMMA"/>
    <property type="match status" value="1"/>
</dbReference>
<dbReference type="SUPFAM" id="SSF89942">
    <property type="entry name" value="eEF1-gamma domain"/>
    <property type="match status" value="1"/>
</dbReference>
<dbReference type="SUPFAM" id="SSF53098">
    <property type="entry name" value="Ribonuclease H-like"/>
    <property type="match status" value="1"/>
</dbReference>
<dbReference type="FunFam" id="1.20.1050.10:FF:000006">
    <property type="entry name" value="Elongation factor 1 gamma"/>
    <property type="match status" value="1"/>
</dbReference>
<evidence type="ECO:0000313" key="10">
    <source>
        <dbReference type="EMBL" id="KAG7175085.1"/>
    </source>
</evidence>
<dbReference type="FunFam" id="3.30.70.1010:FF:000001">
    <property type="entry name" value="Elongation factor 1-gamma 1"/>
    <property type="match status" value="1"/>
</dbReference>
<feature type="compositionally biased region" description="Polar residues" evidence="6">
    <location>
        <begin position="276"/>
        <end position="292"/>
    </location>
</feature>
<dbReference type="InterPro" id="IPR013520">
    <property type="entry name" value="Ribonucl_H"/>
</dbReference>
<protein>
    <recommendedName>
        <fullName evidence="1">Elongation factor 1-gamma</fullName>
    </recommendedName>
    <alternativeName>
        <fullName evidence="4">eEF-1B gamma</fullName>
    </alternativeName>
</protein>
<dbReference type="GO" id="GO:0003676">
    <property type="term" value="F:nucleic acid binding"/>
    <property type="evidence" value="ECO:0007669"/>
    <property type="project" value="InterPro"/>
</dbReference>
<dbReference type="GO" id="GO:0005737">
    <property type="term" value="C:cytoplasm"/>
    <property type="evidence" value="ECO:0007669"/>
    <property type="project" value="TreeGrafter"/>
</dbReference>
<evidence type="ECO:0000256" key="3">
    <source>
        <dbReference type="ARBA" id="ARBA00022917"/>
    </source>
</evidence>
<dbReference type="Proteomes" id="UP000747542">
    <property type="component" value="Unassembled WGS sequence"/>
</dbReference>
<dbReference type="Pfam" id="PF00043">
    <property type="entry name" value="GST_C"/>
    <property type="match status" value="1"/>
</dbReference>
<feature type="region of interest" description="Disordered" evidence="6">
    <location>
        <begin position="225"/>
        <end position="298"/>
    </location>
</feature>
<accession>A0A8J5N7E9</accession>
<dbReference type="InterPro" id="IPR004045">
    <property type="entry name" value="Glutathione_S-Trfase_N"/>
</dbReference>
<dbReference type="PROSITE" id="PS50404">
    <property type="entry name" value="GST_NTER"/>
    <property type="match status" value="1"/>
</dbReference>
<dbReference type="Gene3D" id="3.30.70.1010">
    <property type="entry name" value="Translation elongation factor EF1B, gamma chain, conserved domain"/>
    <property type="match status" value="1"/>
</dbReference>
<evidence type="ECO:0000256" key="5">
    <source>
        <dbReference type="PROSITE-ProRule" id="PRU00519"/>
    </source>
</evidence>
<dbReference type="PANTHER" id="PTHR43986">
    <property type="entry name" value="ELONGATION FACTOR 1-GAMMA"/>
    <property type="match status" value="1"/>
</dbReference>
<dbReference type="EMBL" id="JAHLQT010006356">
    <property type="protein sequence ID" value="KAG7175085.1"/>
    <property type="molecule type" value="Genomic_DNA"/>
</dbReference>
<dbReference type="InterPro" id="IPR040079">
    <property type="entry name" value="Glutathione_S-Trfase"/>
</dbReference>
<evidence type="ECO:0000313" key="11">
    <source>
        <dbReference type="Proteomes" id="UP000747542"/>
    </source>
</evidence>
<dbReference type="InterPro" id="IPR036282">
    <property type="entry name" value="Glutathione-S-Trfase_C_sf"/>
</dbReference>
<dbReference type="SMART" id="SM01183">
    <property type="entry name" value="EF1G"/>
    <property type="match status" value="1"/>
</dbReference>
<dbReference type="InterPro" id="IPR004046">
    <property type="entry name" value="GST_C"/>
</dbReference>
<dbReference type="InterPro" id="IPR036433">
    <property type="entry name" value="EF1B_G_C_sf"/>
</dbReference>
<dbReference type="SMART" id="SM00479">
    <property type="entry name" value="EXOIII"/>
    <property type="match status" value="1"/>
</dbReference>
<dbReference type="InterPro" id="IPR001662">
    <property type="entry name" value="EF1B_G_C"/>
</dbReference>
<evidence type="ECO:0000259" key="8">
    <source>
        <dbReference type="PROSITE" id="PS50404"/>
    </source>
</evidence>
<organism evidence="10 11">
    <name type="scientific">Homarus americanus</name>
    <name type="common">American lobster</name>
    <dbReference type="NCBI Taxonomy" id="6706"/>
    <lineage>
        <taxon>Eukaryota</taxon>
        <taxon>Metazoa</taxon>
        <taxon>Ecdysozoa</taxon>
        <taxon>Arthropoda</taxon>
        <taxon>Crustacea</taxon>
        <taxon>Multicrustacea</taxon>
        <taxon>Malacostraca</taxon>
        <taxon>Eumalacostraca</taxon>
        <taxon>Eucarida</taxon>
        <taxon>Decapoda</taxon>
        <taxon>Pleocyemata</taxon>
        <taxon>Astacidea</taxon>
        <taxon>Nephropoidea</taxon>
        <taxon>Nephropidae</taxon>
        <taxon>Homarus</taxon>
    </lineage>
</organism>
<gene>
    <name evidence="10" type="primary">Eef1g-L</name>
    <name evidence="10" type="ORF">Hamer_G015307</name>
</gene>
<dbReference type="Gene3D" id="3.30.420.10">
    <property type="entry name" value="Ribonuclease H-like superfamily/Ribonuclease H"/>
    <property type="match status" value="1"/>
</dbReference>
<keyword evidence="2 5" id="KW-0251">Elongation factor</keyword>
<dbReference type="Pfam" id="PF00647">
    <property type="entry name" value="EF1G"/>
    <property type="match status" value="1"/>
</dbReference>
<feature type="domain" description="GST N-terminal" evidence="8">
    <location>
        <begin position="3"/>
        <end position="85"/>
    </location>
</feature>
<dbReference type="Pfam" id="PF00929">
    <property type="entry name" value="RNase_T"/>
    <property type="match status" value="1"/>
</dbReference>
<feature type="domain" description="GST C-terminal" evidence="9">
    <location>
        <begin position="86"/>
        <end position="214"/>
    </location>
</feature>
<dbReference type="PROSITE" id="PS50040">
    <property type="entry name" value="EF1G_C"/>
    <property type="match status" value="1"/>
</dbReference>
<evidence type="ECO:0000256" key="4">
    <source>
        <dbReference type="ARBA" id="ARBA00030426"/>
    </source>
</evidence>
<dbReference type="GO" id="GO:0003746">
    <property type="term" value="F:translation elongation factor activity"/>
    <property type="evidence" value="ECO:0007669"/>
    <property type="project" value="UniProtKB-UniRule"/>
</dbReference>
<keyword evidence="11" id="KW-1185">Reference proteome</keyword>
<dbReference type="InterPro" id="IPR012337">
    <property type="entry name" value="RNaseH-like_sf"/>
</dbReference>
<dbReference type="CDD" id="cd03044">
    <property type="entry name" value="GST_N_EF1Bgamma"/>
    <property type="match status" value="1"/>
</dbReference>
<dbReference type="InterPro" id="IPR036249">
    <property type="entry name" value="Thioredoxin-like_sf"/>
</dbReference>
<evidence type="ECO:0000256" key="2">
    <source>
        <dbReference type="ARBA" id="ARBA00022768"/>
    </source>
</evidence>
<dbReference type="PROSITE" id="PS50405">
    <property type="entry name" value="GST_CTER"/>
    <property type="match status" value="1"/>
</dbReference>
<evidence type="ECO:0000256" key="1">
    <source>
        <dbReference type="ARBA" id="ARBA00022218"/>
    </source>
</evidence>
<dbReference type="InterPro" id="IPR036397">
    <property type="entry name" value="RNaseH_sf"/>
</dbReference>
<dbReference type="FunFam" id="3.40.30.10:FF:000233">
    <property type="entry name" value="Elongation factor 1-gamma"/>
    <property type="match status" value="1"/>
</dbReference>
<feature type="compositionally biased region" description="Basic and acidic residues" evidence="6">
    <location>
        <begin position="233"/>
        <end position="256"/>
    </location>
</feature>
<sequence>MAASGTLYTYPENFRAFKVLISAQYSGSKVNVDSNFVFGETNKSEAFLKKFPLGKVPAFETSDGKCIFESNAISWAVANEQLRGKSAMDQAQIVSWMNFADNEILPASCTWVFPCLGIMQFNKGNSERAKEDVKKALGALNTHLLPRTFLVGERISLADISVCCTLLHLYQYVLEPAFRKPFQNVNRWFTTMINQPQVKAIIGDFKLCEKMAQFDNKKFAEVQGKMKQGGGGEKQEKKPKKEQPKKEQPKKEKEPAAEPPAPKPRDPLDALPVGLNESSAQLGDGQPSTDGSGLTPDPTLVPSVVEKVLLEHIENIPNLVFFDLETTGFQGDSDIVQLSAVIGEKKFNNYVLPTKSISWQASEITGLTFKSGSLYHHHVKVDAKNPEVVLHLFLTWLQSVSPLALVAHNCYRFDSSRLLNVIKRYRLERDFEKLVVGFIDTLPLFRKAYPNLENHKQETLVTHILKESYNAHDALADVQALQKLVIKSQSDLQLTLKDYSFTYKSFVALREYEEQGRINSRTLDPLVASNHLSVGMAETIGRSGLSLRDLKLSVASGGRDLLQQILSQPNRNFNMDDFKRFYSNNDEDKSVPYFWEKFDPEHYSIWYCEYKYAEELSKIFMTCNLVSGMFQRVDKLRKNAFASMCIFGEDGNNNVSGIWFWRGQDLVFPLCEDWTVDYESYDWRKLDPNAEETKKLVDQYFKWIGEDRKGRKFSDGKIFK</sequence>
<dbReference type="CDD" id="cd03181">
    <property type="entry name" value="GST_C_EF1Bgamma_like"/>
    <property type="match status" value="1"/>
</dbReference>
<dbReference type="SFLD" id="SFLDS00019">
    <property type="entry name" value="Glutathione_Transferase_(cytos"/>
    <property type="match status" value="1"/>
</dbReference>
<evidence type="ECO:0000256" key="6">
    <source>
        <dbReference type="SAM" id="MobiDB-lite"/>
    </source>
</evidence>
<evidence type="ECO:0000259" key="7">
    <source>
        <dbReference type="PROSITE" id="PS50040"/>
    </source>
</evidence>
<dbReference type="Pfam" id="PF02798">
    <property type="entry name" value="GST_N"/>
    <property type="match status" value="1"/>
</dbReference>
<dbReference type="CDD" id="cd06127">
    <property type="entry name" value="DEDDh"/>
    <property type="match status" value="1"/>
</dbReference>
<feature type="domain" description="EF-1-gamma C-terminal" evidence="7">
    <location>
        <begin position="558"/>
        <end position="720"/>
    </location>
</feature>
<dbReference type="SFLD" id="SFLDG00358">
    <property type="entry name" value="Main_(cytGST)"/>
    <property type="match status" value="1"/>
</dbReference>
<dbReference type="SUPFAM" id="SSF47616">
    <property type="entry name" value="GST C-terminal domain-like"/>
    <property type="match status" value="1"/>
</dbReference>